<dbReference type="PANTHER" id="PTHR32026:SF10">
    <property type="entry name" value="METHYLTRANSFERASE-LIKE PROTEIN 24-RELATED"/>
    <property type="match status" value="1"/>
</dbReference>
<dbReference type="OrthoDB" id="10006218at2759"/>
<dbReference type="InterPro" id="IPR029063">
    <property type="entry name" value="SAM-dependent_MTases_sf"/>
</dbReference>
<dbReference type="Proteomes" id="UP000694843">
    <property type="component" value="Unplaced"/>
</dbReference>
<dbReference type="Gene3D" id="3.40.50.150">
    <property type="entry name" value="Vaccinia Virus protein VP39"/>
    <property type="match status" value="1"/>
</dbReference>
<proteinExistence type="predicted"/>
<organism evidence="2 3">
    <name type="scientific">Hyalella azteca</name>
    <name type="common">Amphipod</name>
    <dbReference type="NCBI Taxonomy" id="294128"/>
    <lineage>
        <taxon>Eukaryota</taxon>
        <taxon>Metazoa</taxon>
        <taxon>Ecdysozoa</taxon>
        <taxon>Arthropoda</taxon>
        <taxon>Crustacea</taxon>
        <taxon>Multicrustacea</taxon>
        <taxon>Malacostraca</taxon>
        <taxon>Eumalacostraca</taxon>
        <taxon>Peracarida</taxon>
        <taxon>Amphipoda</taxon>
        <taxon>Senticaudata</taxon>
        <taxon>Talitrida</taxon>
        <taxon>Talitroidea</taxon>
        <taxon>Hyalellidae</taxon>
        <taxon>Hyalella</taxon>
    </lineage>
</organism>
<gene>
    <name evidence="3" type="primary">LOC108675609</name>
</gene>
<protein>
    <submittedName>
        <fullName evidence="3">Probable methyltransferase-like protein 24</fullName>
    </submittedName>
</protein>
<feature type="domain" description="Methyltransferase" evidence="1">
    <location>
        <begin position="112"/>
        <end position="291"/>
    </location>
</feature>
<dbReference type="KEGG" id="hazt:108675609"/>
<dbReference type="GeneID" id="108675609"/>
<dbReference type="Pfam" id="PF13383">
    <property type="entry name" value="Methyltransf_22"/>
    <property type="match status" value="1"/>
</dbReference>
<dbReference type="AlphaFoldDB" id="A0A8B7NZJ1"/>
<sequence>MHLSAMDGHKFVCFDPDVAPKPVPVINKSLLENLFCPDEYRVSNTTSENKYLLKKNSESASAKSNTDSEEFYSCSISTLENGNTCEKDYSFPKLFDEPNQINIKSDRGSYIDLNLLRSKDHQCHTYSFGIGNDTTFDSAMQNFGCKVYSFDMTIVNSTSTSISPNWNFFPVGINSKSLIRTVILLPVRNPIDVTFKTMQDILEIFDQENSVIDILKMDVENSEWEILRQLLRQEDGRKLLSRVKQMHLEIHLEDLLNDSESGRIEAGKYYESVLDGLREIGFVLVHTFINEFSQYYANVRGKLIPIYRESLYVLSP</sequence>
<dbReference type="InterPro" id="IPR026913">
    <property type="entry name" value="METTL24"/>
</dbReference>
<keyword evidence="2" id="KW-1185">Reference proteome</keyword>
<evidence type="ECO:0000313" key="2">
    <source>
        <dbReference type="Proteomes" id="UP000694843"/>
    </source>
</evidence>
<reference evidence="3" key="1">
    <citation type="submission" date="2025-08" db="UniProtKB">
        <authorList>
            <consortium name="RefSeq"/>
        </authorList>
    </citation>
    <scope>IDENTIFICATION</scope>
    <source>
        <tissue evidence="3">Whole organism</tissue>
    </source>
</reference>
<accession>A0A8B7NZJ1</accession>
<evidence type="ECO:0000259" key="1">
    <source>
        <dbReference type="Pfam" id="PF13383"/>
    </source>
</evidence>
<name>A0A8B7NZJ1_HYAAZ</name>
<evidence type="ECO:0000313" key="3">
    <source>
        <dbReference type="RefSeq" id="XP_018019120.2"/>
    </source>
</evidence>
<dbReference type="PANTHER" id="PTHR32026">
    <property type="entry name" value="METHYLTRANSFERASE-LIKE PROTEIN 24"/>
    <property type="match status" value="1"/>
</dbReference>
<dbReference type="InterPro" id="IPR025714">
    <property type="entry name" value="Methyltranfer_dom"/>
</dbReference>
<dbReference type="RefSeq" id="XP_018019120.2">
    <property type="nucleotide sequence ID" value="XM_018163631.2"/>
</dbReference>